<dbReference type="GO" id="GO:0000287">
    <property type="term" value="F:magnesium ion binding"/>
    <property type="evidence" value="ECO:0007669"/>
    <property type="project" value="UniProtKB-UniRule"/>
</dbReference>
<evidence type="ECO:0000256" key="10">
    <source>
        <dbReference type="ARBA" id="ARBA00048567"/>
    </source>
</evidence>
<dbReference type="GO" id="GO:0005524">
    <property type="term" value="F:ATP binding"/>
    <property type="evidence" value="ECO:0007669"/>
    <property type="project" value="UniProtKB-UniRule"/>
</dbReference>
<dbReference type="EMBL" id="AZGF01000030">
    <property type="protein sequence ID" value="KRM10215.1"/>
    <property type="molecule type" value="Genomic_DNA"/>
</dbReference>
<evidence type="ECO:0000256" key="6">
    <source>
        <dbReference type="ARBA" id="ARBA00022741"/>
    </source>
</evidence>
<comment type="similarity">
    <text evidence="2 11">Belongs to the shikimate kinase family.</text>
</comment>
<comment type="subunit">
    <text evidence="11">Monomer.</text>
</comment>
<dbReference type="CDD" id="cd00464">
    <property type="entry name" value="SK"/>
    <property type="match status" value="1"/>
</dbReference>
<comment type="cofactor">
    <cofactor evidence="11">
        <name>Mg(2+)</name>
        <dbReference type="ChEBI" id="CHEBI:18420"/>
    </cofactor>
    <text evidence="11">Binds 1 Mg(2+) ion per subunit.</text>
</comment>
<evidence type="ECO:0000256" key="11">
    <source>
        <dbReference type="HAMAP-Rule" id="MF_00109"/>
    </source>
</evidence>
<dbReference type="HAMAP" id="MF_00109">
    <property type="entry name" value="Shikimate_kinase"/>
    <property type="match status" value="1"/>
</dbReference>
<evidence type="ECO:0000256" key="8">
    <source>
        <dbReference type="ARBA" id="ARBA00022840"/>
    </source>
</evidence>
<feature type="binding site" evidence="11">
    <location>
        <begin position="12"/>
        <end position="17"/>
    </location>
    <ligand>
        <name>ATP</name>
        <dbReference type="ChEBI" id="CHEBI:30616"/>
    </ligand>
</feature>
<evidence type="ECO:0000256" key="4">
    <source>
        <dbReference type="ARBA" id="ARBA00022605"/>
    </source>
</evidence>
<evidence type="ECO:0000256" key="5">
    <source>
        <dbReference type="ARBA" id="ARBA00022679"/>
    </source>
</evidence>
<gene>
    <name evidence="11" type="primary">aroK</name>
    <name evidence="12" type="ORF">FD16_GL001418</name>
</gene>
<evidence type="ECO:0000256" key="2">
    <source>
        <dbReference type="ARBA" id="ARBA00006997"/>
    </source>
</evidence>
<comment type="function">
    <text evidence="11">Catalyzes the specific phosphorylation of the 3-hydroxyl group of shikimic acid using ATP as a cosubstrate.</text>
</comment>
<keyword evidence="4 11" id="KW-0028">Amino-acid biosynthesis</keyword>
<dbReference type="PROSITE" id="PS01128">
    <property type="entry name" value="SHIKIMATE_KINASE"/>
    <property type="match status" value="1"/>
</dbReference>
<comment type="catalytic activity">
    <reaction evidence="10 11">
        <text>shikimate + ATP = 3-phosphoshikimate + ADP + H(+)</text>
        <dbReference type="Rhea" id="RHEA:13121"/>
        <dbReference type="ChEBI" id="CHEBI:15378"/>
        <dbReference type="ChEBI" id="CHEBI:30616"/>
        <dbReference type="ChEBI" id="CHEBI:36208"/>
        <dbReference type="ChEBI" id="CHEBI:145989"/>
        <dbReference type="ChEBI" id="CHEBI:456216"/>
        <dbReference type="EC" id="2.7.1.71"/>
    </reaction>
</comment>
<keyword evidence="11" id="KW-0460">Magnesium</keyword>
<evidence type="ECO:0000256" key="7">
    <source>
        <dbReference type="ARBA" id="ARBA00022777"/>
    </source>
</evidence>
<keyword evidence="8 11" id="KW-0067">ATP-binding</keyword>
<dbReference type="GO" id="GO:0009423">
    <property type="term" value="P:chorismate biosynthetic process"/>
    <property type="evidence" value="ECO:0007669"/>
    <property type="project" value="UniProtKB-UniRule"/>
</dbReference>
<evidence type="ECO:0000313" key="12">
    <source>
        <dbReference type="EMBL" id="KRM10215.1"/>
    </source>
</evidence>
<evidence type="ECO:0000256" key="9">
    <source>
        <dbReference type="ARBA" id="ARBA00023141"/>
    </source>
</evidence>
<keyword evidence="7 11" id="KW-0418">Kinase</keyword>
<feature type="binding site" evidence="11">
    <location>
        <position position="34"/>
    </location>
    <ligand>
        <name>substrate</name>
    </ligand>
</feature>
<dbReference type="GO" id="GO:0009073">
    <property type="term" value="P:aromatic amino acid family biosynthetic process"/>
    <property type="evidence" value="ECO:0007669"/>
    <property type="project" value="UniProtKB-KW"/>
</dbReference>
<reference evidence="12 13" key="1">
    <citation type="journal article" date="2015" name="Genome Announc.">
        <title>Expanding the biotechnology potential of lactobacilli through comparative genomics of 213 strains and associated genera.</title>
        <authorList>
            <person name="Sun Z."/>
            <person name="Harris H.M."/>
            <person name="McCann A."/>
            <person name="Guo C."/>
            <person name="Argimon S."/>
            <person name="Zhang W."/>
            <person name="Yang X."/>
            <person name="Jeffery I.B."/>
            <person name="Cooney J.C."/>
            <person name="Kagawa T.F."/>
            <person name="Liu W."/>
            <person name="Song Y."/>
            <person name="Salvetti E."/>
            <person name="Wrobel A."/>
            <person name="Rasinkangas P."/>
            <person name="Parkhill J."/>
            <person name="Rea M.C."/>
            <person name="O'Sullivan O."/>
            <person name="Ritari J."/>
            <person name="Douillard F.P."/>
            <person name="Paul Ross R."/>
            <person name="Yang R."/>
            <person name="Briner A.E."/>
            <person name="Felis G.E."/>
            <person name="de Vos W.M."/>
            <person name="Barrangou R."/>
            <person name="Klaenhammer T.R."/>
            <person name="Caufield P.W."/>
            <person name="Cui Y."/>
            <person name="Zhang H."/>
            <person name="O'Toole P.W."/>
        </authorList>
    </citation>
    <scope>NUCLEOTIDE SEQUENCE [LARGE SCALE GENOMIC DNA]</scope>
    <source>
        <strain evidence="12 13">DSM 5007</strain>
    </source>
</reference>
<dbReference type="RefSeq" id="WP_010621430.1">
    <property type="nucleotide sequence ID" value="NZ_AZGF01000030.1"/>
</dbReference>
<sequence length="169" mass="19184">MTSSIALIGFMGAGKTTVGAKLAPQLNTYQRDLDEVIERELGESIQEFFAREGEERFRLIETQALKKQLDQVGVLSTGGGVVMRKENRGLLSKSKVPVIYLRTQPEELLDRLQGDEQRPLLQQMDRDGFIRLWEYRDPLYREAADIIVDTDGINADQVATQIIEQLEDD</sequence>
<feature type="binding site" evidence="11">
    <location>
        <position position="136"/>
    </location>
    <ligand>
        <name>substrate</name>
    </ligand>
</feature>
<dbReference type="GO" id="GO:0008652">
    <property type="term" value="P:amino acid biosynthetic process"/>
    <property type="evidence" value="ECO:0007669"/>
    <property type="project" value="UniProtKB-KW"/>
</dbReference>
<dbReference type="SUPFAM" id="SSF52540">
    <property type="entry name" value="P-loop containing nucleoside triphosphate hydrolases"/>
    <property type="match status" value="1"/>
</dbReference>
<feature type="binding site" evidence="11">
    <location>
        <position position="58"/>
    </location>
    <ligand>
        <name>substrate</name>
    </ligand>
</feature>
<evidence type="ECO:0000256" key="3">
    <source>
        <dbReference type="ARBA" id="ARBA00012154"/>
    </source>
</evidence>
<proteinExistence type="inferred from homology"/>
<accession>A0A0R1VXC2</accession>
<name>A0A0R1VXC2_9LACO</name>
<dbReference type="Pfam" id="PF01202">
    <property type="entry name" value="SKI"/>
    <property type="match status" value="1"/>
</dbReference>
<feature type="binding site" evidence="11">
    <location>
        <position position="118"/>
    </location>
    <ligand>
        <name>ATP</name>
        <dbReference type="ChEBI" id="CHEBI:30616"/>
    </ligand>
</feature>
<dbReference type="Proteomes" id="UP000051820">
    <property type="component" value="Unassembled WGS sequence"/>
</dbReference>
<feature type="binding site" evidence="11">
    <location>
        <position position="79"/>
    </location>
    <ligand>
        <name>substrate</name>
    </ligand>
</feature>
<dbReference type="PRINTS" id="PR01100">
    <property type="entry name" value="SHIKIMTKNASE"/>
</dbReference>
<keyword evidence="9 11" id="KW-0057">Aromatic amino acid biosynthesis</keyword>
<dbReference type="Gene3D" id="3.40.50.300">
    <property type="entry name" value="P-loop containing nucleotide triphosphate hydrolases"/>
    <property type="match status" value="1"/>
</dbReference>
<evidence type="ECO:0000313" key="13">
    <source>
        <dbReference type="Proteomes" id="UP000051820"/>
    </source>
</evidence>
<dbReference type="UniPathway" id="UPA00053">
    <property type="reaction ID" value="UER00088"/>
</dbReference>
<dbReference type="PATRIC" id="fig|1423807.3.peg.1446"/>
<dbReference type="PANTHER" id="PTHR21087">
    <property type="entry name" value="SHIKIMATE KINASE"/>
    <property type="match status" value="1"/>
</dbReference>
<comment type="pathway">
    <text evidence="1 11">Metabolic intermediate biosynthesis; chorismate biosynthesis; chorismate from D-erythrose 4-phosphate and phosphoenolpyruvate: step 5/7.</text>
</comment>
<comment type="subcellular location">
    <subcellularLocation>
        <location evidence="11">Cytoplasm</location>
    </subcellularLocation>
</comment>
<dbReference type="GO" id="GO:0004765">
    <property type="term" value="F:shikimate kinase activity"/>
    <property type="evidence" value="ECO:0007669"/>
    <property type="project" value="UniProtKB-UniRule"/>
</dbReference>
<keyword evidence="5 11" id="KW-0808">Transferase</keyword>
<dbReference type="OrthoDB" id="9800332at2"/>
<feature type="binding site" evidence="11">
    <location>
        <position position="16"/>
    </location>
    <ligand>
        <name>Mg(2+)</name>
        <dbReference type="ChEBI" id="CHEBI:18420"/>
    </ligand>
</feature>
<dbReference type="InterPro" id="IPR023000">
    <property type="entry name" value="Shikimate_kinase_CS"/>
</dbReference>
<keyword evidence="13" id="KW-1185">Reference proteome</keyword>
<protein>
    <recommendedName>
        <fullName evidence="3 11">Shikimate kinase</fullName>
        <shortName evidence="11">SK</shortName>
        <ecNumber evidence="3 11">2.7.1.71</ecNumber>
    </recommendedName>
</protein>
<dbReference type="STRING" id="1423807.FD16_GL001418"/>
<dbReference type="PANTHER" id="PTHR21087:SF16">
    <property type="entry name" value="SHIKIMATE KINASE 1, CHLOROPLASTIC"/>
    <property type="match status" value="1"/>
</dbReference>
<keyword evidence="11" id="KW-0963">Cytoplasm</keyword>
<organism evidence="12 13">
    <name type="scientific">Paucilactobacillus suebicus DSM 5007 = KCTC 3549</name>
    <dbReference type="NCBI Taxonomy" id="1423807"/>
    <lineage>
        <taxon>Bacteria</taxon>
        <taxon>Bacillati</taxon>
        <taxon>Bacillota</taxon>
        <taxon>Bacilli</taxon>
        <taxon>Lactobacillales</taxon>
        <taxon>Lactobacillaceae</taxon>
        <taxon>Paucilactobacillus</taxon>
    </lineage>
</organism>
<dbReference type="InterPro" id="IPR027417">
    <property type="entry name" value="P-loop_NTPase"/>
</dbReference>
<comment type="caution">
    <text evidence="12">The sequence shown here is derived from an EMBL/GenBank/DDBJ whole genome shotgun (WGS) entry which is preliminary data.</text>
</comment>
<comment type="caution">
    <text evidence="11">Lacks conserved residue(s) required for the propagation of feature annotation.</text>
</comment>
<dbReference type="EC" id="2.7.1.71" evidence="3 11"/>
<dbReference type="InterPro" id="IPR000623">
    <property type="entry name" value="Shikimate_kinase/TSH1"/>
</dbReference>
<dbReference type="AlphaFoldDB" id="A0A0R1VXC2"/>
<keyword evidence="11" id="KW-0479">Metal-binding</keyword>
<keyword evidence="6 11" id="KW-0547">Nucleotide-binding</keyword>
<dbReference type="eggNOG" id="COG0703">
    <property type="taxonomic scope" value="Bacteria"/>
</dbReference>
<dbReference type="InterPro" id="IPR031322">
    <property type="entry name" value="Shikimate/glucono_kinase"/>
</dbReference>
<evidence type="ECO:0000256" key="1">
    <source>
        <dbReference type="ARBA" id="ARBA00004842"/>
    </source>
</evidence>
<dbReference type="GO" id="GO:0005829">
    <property type="term" value="C:cytosol"/>
    <property type="evidence" value="ECO:0007669"/>
    <property type="project" value="TreeGrafter"/>
</dbReference>